<evidence type="ECO:0000313" key="2">
    <source>
        <dbReference type="Proteomes" id="UP001596116"/>
    </source>
</evidence>
<dbReference type="RefSeq" id="WP_379880176.1">
    <property type="nucleotide sequence ID" value="NZ_JBHPON010000001.1"/>
</dbReference>
<comment type="caution">
    <text evidence="1">The sequence shown here is derived from an EMBL/GenBank/DDBJ whole genome shotgun (WGS) entry which is preliminary data.</text>
</comment>
<dbReference type="EMBL" id="JBHPON010000001">
    <property type="protein sequence ID" value="MFC6034498.1"/>
    <property type="molecule type" value="Genomic_DNA"/>
</dbReference>
<gene>
    <name evidence="1" type="ORF">ACFMB1_03020</name>
</gene>
<name>A0ABW1KRE3_9PROT</name>
<protein>
    <recommendedName>
        <fullName evidence="3">7-cyano-7-deazaguanine synthase</fullName>
    </recommendedName>
</protein>
<proteinExistence type="predicted"/>
<accession>A0ABW1KRE3</accession>
<reference evidence="1 2" key="1">
    <citation type="submission" date="2024-09" db="EMBL/GenBank/DDBJ databases">
        <authorList>
            <person name="Zhang Z.-H."/>
        </authorList>
    </citation>
    <scope>NUCLEOTIDE SEQUENCE [LARGE SCALE GENOMIC DNA]</scope>
    <source>
        <strain evidence="1 2">HHTR114</strain>
    </source>
</reference>
<evidence type="ECO:0000313" key="1">
    <source>
        <dbReference type="EMBL" id="MFC6034498.1"/>
    </source>
</evidence>
<keyword evidence="2" id="KW-1185">Reference proteome</keyword>
<evidence type="ECO:0008006" key="3">
    <source>
        <dbReference type="Google" id="ProtNLM"/>
    </source>
</evidence>
<sequence>MSRQKLTVRVVEERGDLSVRRTLKITDHPDIWFEVSGGILPPPLEVYDFAAIAMIYIGMRSGRDVHIEGPVTRQCLKGLAEFQELWINWRLPGYSRVEITANTIVDGQAGASTVTDGTGIFAYSGGIDGACAFLRHAGDDLGVRKIKPAGVMLMHGFDIPVSDDAWFAKAEEDARQGLHEFDIPFCIVRTNWRDFHFGHWALEHGAGLFAALHQFSGAVGWGVIGANEDYRNIVIPWGTSALFNHFFSGGRFSIHTECSGMTRCERVEKVCEYPEVAKHIRVCWENKVAGLNCGKCEKCIRTKLNFMAVGYDPVCFDRPPTALEILGVKARERMKITYLHEILDEAKARNLPLTFRAPVFLLMVKSEVFFVLRKIKKALKSRFSRAA</sequence>
<dbReference type="Proteomes" id="UP001596116">
    <property type="component" value="Unassembled WGS sequence"/>
</dbReference>
<organism evidence="1 2">
    <name type="scientific">Hyphococcus aureus</name>
    <dbReference type="NCBI Taxonomy" id="2666033"/>
    <lineage>
        <taxon>Bacteria</taxon>
        <taxon>Pseudomonadati</taxon>
        <taxon>Pseudomonadota</taxon>
        <taxon>Alphaproteobacteria</taxon>
        <taxon>Parvularculales</taxon>
        <taxon>Parvularculaceae</taxon>
        <taxon>Hyphococcus</taxon>
    </lineage>
</organism>